<proteinExistence type="predicted"/>
<keyword evidence="2" id="KW-0489">Methyltransferase</keyword>
<dbReference type="SUPFAM" id="SSF53335">
    <property type="entry name" value="S-adenosyl-L-methionine-dependent methyltransferases"/>
    <property type="match status" value="1"/>
</dbReference>
<dbReference type="NCBIfam" id="NF041255">
    <property type="entry name" value="mycofact_MftM"/>
    <property type="match status" value="1"/>
</dbReference>
<name>A0A7K1FMY7_9ACTN</name>
<dbReference type="Pfam" id="PF13649">
    <property type="entry name" value="Methyltransf_25"/>
    <property type="match status" value="1"/>
</dbReference>
<keyword evidence="2" id="KW-0808">Transferase</keyword>
<evidence type="ECO:0000313" key="3">
    <source>
        <dbReference type="Proteomes" id="UP000460221"/>
    </source>
</evidence>
<dbReference type="GO" id="GO:0032259">
    <property type="term" value="P:methylation"/>
    <property type="evidence" value="ECO:0007669"/>
    <property type="project" value="UniProtKB-KW"/>
</dbReference>
<keyword evidence="3" id="KW-1185">Reference proteome</keyword>
<reference evidence="2 3" key="1">
    <citation type="submission" date="2019-11" db="EMBL/GenBank/DDBJ databases">
        <authorList>
            <person name="Jiang L.-Q."/>
        </authorList>
    </citation>
    <scope>NUCLEOTIDE SEQUENCE [LARGE SCALE GENOMIC DNA]</scope>
    <source>
        <strain evidence="2 3">YIM 132087</strain>
    </source>
</reference>
<dbReference type="InterPro" id="IPR041698">
    <property type="entry name" value="Methyltransf_25"/>
</dbReference>
<dbReference type="InterPro" id="IPR029063">
    <property type="entry name" value="SAM-dependent_MTases_sf"/>
</dbReference>
<protein>
    <submittedName>
        <fullName evidence="2">Methyltransferase domain-containing protein</fullName>
    </submittedName>
</protein>
<evidence type="ECO:0000313" key="2">
    <source>
        <dbReference type="EMBL" id="MTD15496.1"/>
    </source>
</evidence>
<dbReference type="EMBL" id="WLYK01000006">
    <property type="protein sequence ID" value="MTD15496.1"/>
    <property type="molecule type" value="Genomic_DNA"/>
</dbReference>
<dbReference type="Gene3D" id="3.40.50.150">
    <property type="entry name" value="Vaccinia Virus protein VP39"/>
    <property type="match status" value="1"/>
</dbReference>
<gene>
    <name evidence="2" type="ORF">GIS00_16290</name>
</gene>
<dbReference type="GO" id="GO:0008168">
    <property type="term" value="F:methyltransferase activity"/>
    <property type="evidence" value="ECO:0007669"/>
    <property type="project" value="UniProtKB-KW"/>
</dbReference>
<comment type="caution">
    <text evidence="2">The sequence shown here is derived from an EMBL/GenBank/DDBJ whole genome shotgun (WGS) entry which is preliminary data.</text>
</comment>
<accession>A0A7K1FMY7</accession>
<feature type="domain" description="Methyltransferase" evidence="1">
    <location>
        <begin position="156"/>
        <end position="248"/>
    </location>
</feature>
<organism evidence="2 3">
    <name type="scientific">Nakamurella alba</name>
    <dbReference type="NCBI Taxonomy" id="2665158"/>
    <lineage>
        <taxon>Bacteria</taxon>
        <taxon>Bacillati</taxon>
        <taxon>Actinomycetota</taxon>
        <taxon>Actinomycetes</taxon>
        <taxon>Nakamurellales</taxon>
        <taxon>Nakamurellaceae</taxon>
        <taxon>Nakamurella</taxon>
    </lineage>
</organism>
<dbReference type="Proteomes" id="UP000460221">
    <property type="component" value="Unassembled WGS sequence"/>
</dbReference>
<sequence length="304" mass="33678">MVRPIDPLAPLQHGRYVDDLVTVVRDPVTPPAHGSRVAVTAHFELWRDGSRLVVRHHVPDGRIDDSLTSLIDAELFAPGWASGSDLFERIFTGIVLTARPDPLDAWILFYDHTFRRMREHRRRHRDRPAAGTGDAVEEFAVIHATADGLVPPDASVLEIGACFGFLALHLARLPRRRVEACDLTPGTMRLLGVLADRLGVPVRTFVADAARVPRPDRSADVVLLVHLLEHLDAAHGRRAIEEALRVARHRVVIAVPYEQTPNAAFGHVRCIDRSDLDAWGAAAQGWSARTFDALGGWLVLDRLL</sequence>
<evidence type="ECO:0000259" key="1">
    <source>
        <dbReference type="Pfam" id="PF13649"/>
    </source>
</evidence>
<dbReference type="AlphaFoldDB" id="A0A7K1FMY7"/>
<dbReference type="CDD" id="cd02440">
    <property type="entry name" value="AdoMet_MTases"/>
    <property type="match status" value="1"/>
</dbReference>